<dbReference type="SUPFAM" id="SSF56059">
    <property type="entry name" value="Glutathione synthetase ATP-binding domain-like"/>
    <property type="match status" value="1"/>
</dbReference>
<dbReference type="Pfam" id="PF04168">
    <property type="entry name" value="Alpha-E"/>
    <property type="match status" value="1"/>
</dbReference>
<feature type="domain" description="DUF403" evidence="1">
    <location>
        <begin position="524"/>
        <end position="835"/>
    </location>
</feature>
<dbReference type="InterPro" id="IPR007296">
    <property type="entry name" value="DUF403"/>
</dbReference>
<name>A0A3N0V0R5_9PROT</name>
<dbReference type="InterPro" id="IPR025841">
    <property type="entry name" value="CP_ATPgrasp_2"/>
</dbReference>
<dbReference type="Proteomes" id="UP000275137">
    <property type="component" value="Unassembled WGS sequence"/>
</dbReference>
<dbReference type="PANTHER" id="PTHR34595">
    <property type="entry name" value="BLR5612 PROTEIN"/>
    <property type="match status" value="1"/>
</dbReference>
<dbReference type="RefSeq" id="WP_123237359.1">
    <property type="nucleotide sequence ID" value="NZ_RJVP01000003.1"/>
</dbReference>
<protein>
    <submittedName>
        <fullName evidence="3">Molybdopterin oxidoreductase</fullName>
    </submittedName>
</protein>
<evidence type="ECO:0000259" key="2">
    <source>
        <dbReference type="Pfam" id="PF14403"/>
    </source>
</evidence>
<dbReference type="Gene3D" id="3.40.50.11290">
    <property type="match status" value="1"/>
</dbReference>
<evidence type="ECO:0000313" key="4">
    <source>
        <dbReference type="Proteomes" id="UP000275137"/>
    </source>
</evidence>
<dbReference type="PANTHER" id="PTHR34595:SF2">
    <property type="entry name" value="BLR2978 PROTEIN"/>
    <property type="match status" value="1"/>
</dbReference>
<dbReference type="EMBL" id="RJVP01000003">
    <property type="protein sequence ID" value="ROH86295.1"/>
    <property type="molecule type" value="Genomic_DNA"/>
</dbReference>
<organism evidence="3 4">
    <name type="scientific">Pseudomethylobacillus aquaticus</name>
    <dbReference type="NCBI Taxonomy" id="2676064"/>
    <lineage>
        <taxon>Bacteria</taxon>
        <taxon>Pseudomonadati</taxon>
        <taxon>Pseudomonadota</taxon>
        <taxon>Betaproteobacteria</taxon>
        <taxon>Nitrosomonadales</taxon>
        <taxon>Methylophilaceae</taxon>
        <taxon>Pseudomethylobacillus</taxon>
    </lineage>
</organism>
<feature type="domain" description="Circularly permuted ATP-grasp type 2" evidence="2">
    <location>
        <begin position="81"/>
        <end position="475"/>
    </location>
</feature>
<reference evidence="3 4" key="1">
    <citation type="submission" date="2018-10" db="EMBL/GenBank/DDBJ databases">
        <authorList>
            <person name="Chen W.-M."/>
        </authorList>
    </citation>
    <scope>NUCLEOTIDE SEQUENCE [LARGE SCALE GENOMIC DNA]</scope>
    <source>
        <strain evidence="3 4">H-5</strain>
    </source>
</reference>
<evidence type="ECO:0000313" key="3">
    <source>
        <dbReference type="EMBL" id="ROH86295.1"/>
    </source>
</evidence>
<gene>
    <name evidence="3" type="ORF">ED236_07620</name>
</gene>
<dbReference type="Pfam" id="PF14403">
    <property type="entry name" value="CP_ATPgrasp_2"/>
    <property type="match status" value="1"/>
</dbReference>
<comment type="caution">
    <text evidence="3">The sequence shown here is derived from an EMBL/GenBank/DDBJ whole genome shotgun (WGS) entry which is preliminary data.</text>
</comment>
<dbReference type="Gene3D" id="3.30.1490.270">
    <property type="match status" value="1"/>
</dbReference>
<evidence type="ECO:0000259" key="1">
    <source>
        <dbReference type="Pfam" id="PF04168"/>
    </source>
</evidence>
<dbReference type="InterPro" id="IPR051680">
    <property type="entry name" value="ATP-dep_Glu-Cys_Ligase-2"/>
</dbReference>
<dbReference type="AlphaFoldDB" id="A0A3N0V0R5"/>
<accession>A0A3N0V0R5</accession>
<proteinExistence type="predicted"/>
<keyword evidence="4" id="KW-1185">Reference proteome</keyword>
<sequence length="840" mass="94068">MSLLLTSYPRQPDRHDELLTETGEPRQHWQALLEMLAMEAPAEMRERAESVRRQVRENGVTYNVYADTKGLQRPWDLDVLPFILPHEEWAGIESAIIQRAQLLNSILLDVYGEQQLLQQEQLPPSLIHGHAGFLRPCHGIRHPDDIALHFYAVDLARSPDGSWWVVADRTQAPSGAGYALENRTVIASVFPDLFRDLNIQRLSGFFNSLRDSLNHWGRECAQRQSALDARIAPLSVGEQPLTVLLTPGPYNETYHEQSYLAGYLGFPLVQGNDLTVRNGVVWLKTLSGLKPVHAILRRLDDDFCDPLELNADSVLGVAGLTDAARRGNVLIANSLGSNLLQSGALLGFLPGLCERLLGQPLQMPSVATWWCGEPLALQSVIANLDTLVIKPAFPQIQERPIFGADLDAEARAALIEKLRQAPQNYIAQEMVNISQAPVWDGHGQQVSARAVGLRVYACATPQGYVVMPGGLTRVATGLDNRVITMQRGGTSKDTWVTAPHSMAYRSLIRHTTSSRDLVRSDAFLSSRMVENLFWFGRYAVRNHHIARLLRTAIHYLLEFSPEHRAVEWPTVQQLCVWYGLMPPDEEDDLGHAIPTTLSDEDIEALLVAAVYDSGANTLASNVQHFFHLAFKLRERLSDDNWRMINQMSQRFGQGHAEPTLSDALEQLDETTLGLVTLAGFTLDGMTRDHGWRFLSIGRRIERLQFLCILLLRALAMPVQANLDWLLELTDSIVTYRARYSAQPEWLPVLDLLLMDENNPNAMVFQLKGLAKYLGQIGATYSSGGEAERISELLTQLRGFDPDATLCQGNIQLINWLNATYQASLQVSNQLNLRFFSYSGR</sequence>